<reference evidence="4" key="1">
    <citation type="submission" date="2005-10" db="EMBL/GenBank/DDBJ databases">
        <title>Complete sequence of Pelobacter carbinolicus DSM 2380.</title>
        <authorList>
            <person name="Copeland A."/>
            <person name="Lucas S."/>
            <person name="Lapidus A."/>
            <person name="Barry K."/>
            <person name="Detter J.C."/>
            <person name="Glavina T."/>
            <person name="Hammon N."/>
            <person name="Israni S."/>
            <person name="Pitluck S."/>
            <person name="Chertkov O."/>
            <person name="Schmutz J."/>
            <person name="Larimer F."/>
            <person name="Land M."/>
            <person name="Kyrpides N."/>
            <person name="Ivanova N."/>
            <person name="Richardson P."/>
        </authorList>
    </citation>
    <scope>NUCLEOTIDE SEQUENCE [LARGE SCALE GENOMIC DNA]</scope>
    <source>
        <strain evidence="4">DSM 2380 / NBRC 103641 / GraBd1</strain>
    </source>
</reference>
<organism evidence="3 4">
    <name type="scientific">Syntrophotalea carbinolica (strain DSM 2380 / NBRC 103641 / GraBd1)</name>
    <name type="common">Pelobacter carbinolicus</name>
    <dbReference type="NCBI Taxonomy" id="338963"/>
    <lineage>
        <taxon>Bacteria</taxon>
        <taxon>Pseudomonadati</taxon>
        <taxon>Thermodesulfobacteriota</taxon>
        <taxon>Desulfuromonadia</taxon>
        <taxon>Desulfuromonadales</taxon>
        <taxon>Syntrophotaleaceae</taxon>
        <taxon>Syntrophotalea</taxon>
    </lineage>
</organism>
<dbReference type="eggNOG" id="COG1354">
    <property type="taxonomic scope" value="Bacteria"/>
</dbReference>
<name>Q3A509_SYNC1</name>
<sequence>MSYQVELEVFKGPLDLLLHLIKKHEMDIYDIPIAEITAQYLAALDTMKSLNLDIAGEFLVMASTLVHIKSRMLLPLEVDPELEEDDVDPRAELVQRLLEYQRYKEVAVALDEYDMLGRDVFNRSCHDAAADEANDGPLQPVGVFELVNALQELLKESPPERVHEVVRERLTVAERVSMLLKLLKDNQSLAFDALLPELPDREELVVTFLAMLELVKLRMIRIMQNQRCGAIWLFSAMSDSVGELPLQDETFGYC</sequence>
<dbReference type="OrthoDB" id="9811016at2"/>
<evidence type="ECO:0000313" key="3">
    <source>
        <dbReference type="EMBL" id="ABA88548.1"/>
    </source>
</evidence>
<keyword evidence="2" id="KW-0132">Cell division</keyword>
<dbReference type="GO" id="GO:0051301">
    <property type="term" value="P:cell division"/>
    <property type="evidence" value="ECO:0007669"/>
    <property type="project" value="UniProtKB-KW"/>
</dbReference>
<dbReference type="STRING" id="338963.Pcar_1299"/>
<dbReference type="Pfam" id="PF02616">
    <property type="entry name" value="SMC_ScpA"/>
    <property type="match status" value="1"/>
</dbReference>
<dbReference type="PANTHER" id="PTHR33969:SF2">
    <property type="entry name" value="SEGREGATION AND CONDENSATION PROTEIN A"/>
    <property type="match status" value="1"/>
</dbReference>
<dbReference type="KEGG" id="pca:Pcar_1299"/>
<comment type="subunit">
    <text evidence="2">Component of a cohesin-like complex composed of ScpA, ScpB and the Smc homodimer, in which ScpA and ScpB bind to the head domain of Smc. The presence of the three proteins is required for the association of the complex with DNA.</text>
</comment>
<dbReference type="HAMAP" id="MF_01805">
    <property type="entry name" value="ScpA"/>
    <property type="match status" value="1"/>
</dbReference>
<dbReference type="GO" id="GO:0006260">
    <property type="term" value="P:DNA replication"/>
    <property type="evidence" value="ECO:0007669"/>
    <property type="project" value="UniProtKB-UniRule"/>
</dbReference>
<evidence type="ECO:0000313" key="4">
    <source>
        <dbReference type="Proteomes" id="UP000002534"/>
    </source>
</evidence>
<keyword evidence="2" id="KW-0131">Cell cycle</keyword>
<proteinExistence type="inferred from homology"/>
<accession>Q3A509</accession>
<keyword evidence="2" id="KW-0963">Cytoplasm</keyword>
<evidence type="ECO:0000256" key="1">
    <source>
        <dbReference type="ARBA" id="ARBA00044777"/>
    </source>
</evidence>
<dbReference type="Proteomes" id="UP000002534">
    <property type="component" value="Chromosome"/>
</dbReference>
<keyword evidence="2" id="KW-0159">Chromosome partition</keyword>
<dbReference type="InterPro" id="IPR023093">
    <property type="entry name" value="ScpA-like_C"/>
</dbReference>
<dbReference type="HOGENOM" id="CLU_038686_3_1_7"/>
<dbReference type="PANTHER" id="PTHR33969">
    <property type="entry name" value="SEGREGATION AND CONDENSATION PROTEIN A"/>
    <property type="match status" value="1"/>
</dbReference>
<gene>
    <name evidence="2 3" type="primary">scpA</name>
    <name evidence="3" type="ordered locus">Pcar_1299</name>
</gene>
<keyword evidence="4" id="KW-1185">Reference proteome</keyword>
<dbReference type="AlphaFoldDB" id="Q3A509"/>
<dbReference type="EMBL" id="CP000142">
    <property type="protein sequence ID" value="ABA88548.1"/>
    <property type="molecule type" value="Genomic_DNA"/>
</dbReference>
<protein>
    <recommendedName>
        <fullName evidence="1 2">Segregation and condensation protein A</fullName>
    </recommendedName>
</protein>
<dbReference type="GO" id="GO:0005737">
    <property type="term" value="C:cytoplasm"/>
    <property type="evidence" value="ECO:0007669"/>
    <property type="project" value="UniProtKB-SubCell"/>
</dbReference>
<dbReference type="InterPro" id="IPR003768">
    <property type="entry name" value="ScpA"/>
</dbReference>
<dbReference type="Gene3D" id="1.10.10.580">
    <property type="entry name" value="Structural maintenance of chromosome 1. Chain E"/>
    <property type="match status" value="1"/>
</dbReference>
<comment type="subcellular location">
    <subcellularLocation>
        <location evidence="2">Cytoplasm</location>
    </subcellularLocation>
    <text evidence="2">Associated with two foci at the outer edges of the nucleoid region in young cells, and at four foci within both cell halves in older cells.</text>
</comment>
<evidence type="ECO:0000256" key="2">
    <source>
        <dbReference type="HAMAP-Rule" id="MF_01805"/>
    </source>
</evidence>
<dbReference type="Gene3D" id="6.10.250.2410">
    <property type="match status" value="1"/>
</dbReference>
<dbReference type="GO" id="GO:0007059">
    <property type="term" value="P:chromosome segregation"/>
    <property type="evidence" value="ECO:0007669"/>
    <property type="project" value="UniProtKB-UniRule"/>
</dbReference>
<dbReference type="RefSeq" id="WP_011341023.1">
    <property type="nucleotide sequence ID" value="NC_007498.2"/>
</dbReference>
<reference evidence="3 4" key="2">
    <citation type="journal article" date="2012" name="BMC Genomics">
        <title>The genome of Pelobacter carbinolicus reveals surprising metabolic capabilities and physiological features.</title>
        <authorList>
            <person name="Aklujkar M."/>
            <person name="Haveman S.A."/>
            <person name="Didonato R.Jr."/>
            <person name="Chertkov O."/>
            <person name="Han C.S."/>
            <person name="Land M.L."/>
            <person name="Brown P."/>
            <person name="Lovley D.R."/>
        </authorList>
    </citation>
    <scope>NUCLEOTIDE SEQUENCE [LARGE SCALE GENOMIC DNA]</scope>
    <source>
        <strain evidence="4">DSM 2380 / NBRC 103641 / GraBd1</strain>
    </source>
</reference>
<comment type="function">
    <text evidence="2">Participates in chromosomal partition during cell division. May act via the formation of a condensin-like complex containing Smc and ScpB that pull DNA away from mid-cell into both cell halves.</text>
</comment>
<comment type="similarity">
    <text evidence="2">Belongs to the ScpA family.</text>
</comment>